<evidence type="ECO:0000313" key="5">
    <source>
        <dbReference type="EMBL" id="TWO65130.1"/>
    </source>
</evidence>
<dbReference type="SUPFAM" id="SSF53474">
    <property type="entry name" value="alpha/beta-Hydrolases"/>
    <property type="match status" value="1"/>
</dbReference>
<dbReference type="Gene3D" id="3.40.50.1820">
    <property type="entry name" value="alpha/beta hydrolase"/>
    <property type="match status" value="1"/>
</dbReference>
<evidence type="ECO:0000256" key="1">
    <source>
        <dbReference type="SAM" id="Phobius"/>
    </source>
</evidence>
<reference evidence="3" key="2">
    <citation type="submission" date="2018-07" db="EMBL/GenBank/DDBJ databases">
        <authorList>
            <consortium name="NCBI Pathogen Detection Project"/>
        </authorList>
    </citation>
    <scope>NUCLEOTIDE SEQUENCE</scope>
    <source>
        <strain evidence="3">09-6317</strain>
        <strain evidence="4">12-8086</strain>
    </source>
</reference>
<dbReference type="PIRSF" id="PIRSF014728">
    <property type="entry name" value="PqaA"/>
    <property type="match status" value="1"/>
</dbReference>
<keyword evidence="1" id="KW-0472">Membrane</keyword>
<dbReference type="InterPro" id="IPR029058">
    <property type="entry name" value="AB_hydrolase_fold"/>
</dbReference>
<organism evidence="7">
    <name type="scientific">Salmonella enterica subsp. enterica serovar Java</name>
    <dbReference type="NCBI Taxonomy" id="224729"/>
    <lineage>
        <taxon>Bacteria</taxon>
        <taxon>Pseudomonadati</taxon>
        <taxon>Pseudomonadota</taxon>
        <taxon>Gammaproteobacteria</taxon>
        <taxon>Enterobacterales</taxon>
        <taxon>Enterobacteriaceae</taxon>
        <taxon>Salmonella</taxon>
    </lineage>
</organism>
<feature type="transmembrane region" description="Helical" evidence="1">
    <location>
        <begin position="26"/>
        <end position="44"/>
    </location>
</feature>
<dbReference type="PANTHER" id="PTHR31497:SF0">
    <property type="entry name" value="AUTOCRINE PROLIFERATION REPRESSOR PROTEIN A"/>
    <property type="match status" value="1"/>
</dbReference>
<dbReference type="Pfam" id="PF10142">
    <property type="entry name" value="PhoPQ_related"/>
    <property type="match status" value="1"/>
</dbReference>
<reference evidence="5" key="4">
    <citation type="journal article" date="2019" name="Appl. Environ. Microbiol.">
        <title>Clinically Unreported Salmonellosis Outbreak Detected via Comparative Genomic Analysis of Municipal Wastewater Salmonella Isolates.</title>
        <authorList>
            <person name="Diemert S."/>
            <person name="Yan T."/>
        </authorList>
    </citation>
    <scope>NUCLEOTIDE SEQUENCE</scope>
    <source>
        <strain evidence="6">HIY0033</strain>
        <strain evidence="5">HIY0081</strain>
    </source>
</reference>
<dbReference type="RefSeq" id="WP_080088682.1">
    <property type="nucleotide sequence ID" value="NZ_RSBI03000003.1"/>
</dbReference>
<dbReference type="EMBL" id="DAAWCF010000050">
    <property type="protein sequence ID" value="HAF7358374.1"/>
    <property type="molecule type" value="Genomic_DNA"/>
</dbReference>
<evidence type="ECO:0000313" key="4">
    <source>
        <dbReference type="EMBL" id="HAF7358374.1"/>
    </source>
</evidence>
<evidence type="ECO:0000313" key="6">
    <source>
        <dbReference type="EMBL" id="TWW88555.1"/>
    </source>
</evidence>
<dbReference type="EMBL" id="RSBO03000004">
    <property type="protein sequence ID" value="TWW88555.1"/>
    <property type="molecule type" value="Genomic_DNA"/>
</dbReference>
<dbReference type="AlphaFoldDB" id="A0A651YNU4"/>
<name>A0A651YNU4_SALEB</name>
<protein>
    <submittedName>
        <fullName evidence="7">PhoPQ-regulated protein</fullName>
    </submittedName>
</protein>
<dbReference type="EMBL" id="DAAUDD010000010">
    <property type="protein sequence ID" value="HAF1224279.1"/>
    <property type="molecule type" value="Genomic_DNA"/>
</dbReference>
<dbReference type="Proteomes" id="UP000839887">
    <property type="component" value="Unassembled WGS sequence"/>
</dbReference>
<evidence type="ECO:0000313" key="2">
    <source>
        <dbReference type="EMBL" id="EBY3968787.1"/>
    </source>
</evidence>
<reference evidence="2" key="3">
    <citation type="submission" date="2018-09" db="EMBL/GenBank/DDBJ databases">
        <authorList>
            <person name="Ashton P.M."/>
            <person name="Dallman T."/>
            <person name="Nair S."/>
            <person name="De Pinna E."/>
            <person name="Peters T."/>
            <person name="Grant K."/>
        </authorList>
    </citation>
    <scope>NUCLEOTIDE SEQUENCE [LARGE SCALE GENOMIC DNA]</scope>
    <source>
        <strain evidence="2">572315</strain>
    </source>
</reference>
<comment type="caution">
    <text evidence="7">The sequence shown here is derived from an EMBL/GenBank/DDBJ whole genome shotgun (WGS) entry which is preliminary data.</text>
</comment>
<reference evidence="7" key="5">
    <citation type="submission" date="2019-07" db="EMBL/GenBank/DDBJ databases">
        <title>Antibiotic resistance of municipal wastewater Salmonella isolates.</title>
        <authorList>
            <person name="Diemert S."/>
        </authorList>
    </citation>
    <scope>NUCLEOTIDE SEQUENCE</scope>
    <source>
        <strain evidence="7">HIY0011</strain>
        <strain evidence="6">HIY0033</strain>
    </source>
</reference>
<reference evidence="3" key="1">
    <citation type="journal article" date="2018" name="Genome Biol.">
        <title>SKESA: strategic k-mer extension for scrupulous assemblies.</title>
        <authorList>
            <person name="Souvorov A."/>
            <person name="Agarwala R."/>
            <person name="Lipman D.J."/>
        </authorList>
    </citation>
    <scope>NUCLEOTIDE SEQUENCE</scope>
    <source>
        <strain evidence="3">09-6317</strain>
        <strain evidence="4">12-8086</strain>
    </source>
</reference>
<dbReference type="EMBL" id="RSBV02000009">
    <property type="protein sequence ID" value="TWX05552.1"/>
    <property type="molecule type" value="Genomic_DNA"/>
</dbReference>
<proteinExistence type="predicted"/>
<keyword evidence="1" id="KW-0812">Transmembrane</keyword>
<evidence type="ECO:0000313" key="3">
    <source>
        <dbReference type="EMBL" id="HAF1224279.1"/>
    </source>
</evidence>
<dbReference type="EMBL" id="AAHNYU010000003">
    <property type="protein sequence ID" value="EBY3968787.1"/>
    <property type="molecule type" value="Genomic_DNA"/>
</dbReference>
<dbReference type="PANTHER" id="PTHR31497">
    <property type="entry name" value="AUTOCRINE PROLIFERATION REPRESSOR PROTEIN A"/>
    <property type="match status" value="1"/>
</dbReference>
<gene>
    <name evidence="2" type="ORF">D4X56_04350</name>
    <name evidence="7" type="ORF">EIL51_014200</name>
    <name evidence="5" type="ORF">EIL58_0008160</name>
    <name evidence="6" type="ORF">EIL68_0008160</name>
    <name evidence="3" type="ORF">G9C19_001056</name>
    <name evidence="4" type="ORF">G9X35_003542</name>
</gene>
<keyword evidence="1" id="KW-1133">Transmembrane helix</keyword>
<sequence length="522" mass="59758">MFKRYLWKLCWLAFALVKRGESMKKIYLVVIVLFFISTKVYTLLHNNIFFCRNSPECDLSHVLPDYREQISGTPLKYTLINTAPLAQVVVRHYELLSQHWSPDDMVTPAQWRHNVDIYIPETAKEHHALVVVNNGINYDKGVQITGKPGDFPQETLASISRDTNTIVISVSDIPNQYLTFQDDKKPLKEDESVSRSWALFMEAPEQRKLMPLNIPMVTAISQAMRLAKKELTQWNINSFIITGISKRGWTTWLSAIADPDVEAIVPFAIDLLDIDASLEHIYQSYGGNWPITFYPYYQQGIDEKIKSPAFTQLRQIIDPLRYLNTIYQPRLAIPKYIINASGDDFFVPDNTRFYYSKLPGVKSLRIVPNMNHYSINQFAEGSLVPFINRFQSKKTLPQLIDLIHHHLLTVYFSEAPVKVVRWTANNPNARDFRYACGIRYQPLTIDSPVNNKISITLNEPKTGWEATYIEATFNDGYVATSQVYITPDEKYPQTAPPSVNAACQTLPGRGLGENDSSDLIFN</sequence>
<accession>A0A651YNU4</accession>
<dbReference type="EMBL" id="RSBM03000004">
    <property type="protein sequence ID" value="TWO65130.1"/>
    <property type="molecule type" value="Genomic_DNA"/>
</dbReference>
<dbReference type="InterPro" id="IPR009199">
    <property type="entry name" value="PhoPQ-act_pathogen-rel_PqaA"/>
</dbReference>
<evidence type="ECO:0000313" key="7">
    <source>
        <dbReference type="EMBL" id="TWX05552.1"/>
    </source>
</evidence>